<sequence length="210" mass="24518">MAKQIEGVSERILQCAKEEFLKNGYKDASLRVIAAAAGTSTNSIYVRFQDKQGLFRAIVEPAVDGMMKMFMDIQETFHQFDEQKQVETMGKYTADGMENIIDYIYENFDAFRLVLDASYGTEFQNFVDDLTRIEVEYTYKYMEVIGCESIRSGLVTEEFLHIVTNAYFDSIFEIVRHRMKKEDAKRYVKMLERYHMAGFDTIFSPEKYEG</sequence>
<comment type="caution">
    <text evidence="4">The sequence shown here is derived from an EMBL/GenBank/DDBJ whole genome shotgun (WGS) entry which is preliminary data.</text>
</comment>
<name>A0A9D2EJ67_9FIRM</name>
<evidence type="ECO:0000313" key="5">
    <source>
        <dbReference type="Proteomes" id="UP000824049"/>
    </source>
</evidence>
<reference evidence="4" key="1">
    <citation type="journal article" date="2021" name="PeerJ">
        <title>Extensive microbial diversity within the chicken gut microbiome revealed by metagenomics and culture.</title>
        <authorList>
            <person name="Gilroy R."/>
            <person name="Ravi A."/>
            <person name="Getino M."/>
            <person name="Pursley I."/>
            <person name="Horton D.L."/>
            <person name="Alikhan N.F."/>
            <person name="Baker D."/>
            <person name="Gharbi K."/>
            <person name="Hall N."/>
            <person name="Watson M."/>
            <person name="Adriaenssens E.M."/>
            <person name="Foster-Nyarko E."/>
            <person name="Jarju S."/>
            <person name="Secka A."/>
            <person name="Antonio M."/>
            <person name="Oren A."/>
            <person name="Chaudhuri R.R."/>
            <person name="La Ragione R."/>
            <person name="Hildebrand F."/>
            <person name="Pallen M.J."/>
        </authorList>
    </citation>
    <scope>NUCLEOTIDE SEQUENCE</scope>
    <source>
        <strain evidence="4">CHK179-28034</strain>
    </source>
</reference>
<feature type="DNA-binding region" description="H-T-H motif" evidence="2">
    <location>
        <begin position="29"/>
        <end position="48"/>
    </location>
</feature>
<evidence type="ECO:0000256" key="2">
    <source>
        <dbReference type="PROSITE-ProRule" id="PRU00335"/>
    </source>
</evidence>
<dbReference type="PROSITE" id="PS50977">
    <property type="entry name" value="HTH_TETR_2"/>
    <property type="match status" value="1"/>
</dbReference>
<evidence type="ECO:0000256" key="1">
    <source>
        <dbReference type="ARBA" id="ARBA00023125"/>
    </source>
</evidence>
<keyword evidence="1 2" id="KW-0238">DNA-binding</keyword>
<dbReference type="AlphaFoldDB" id="A0A9D2EJ67"/>
<reference evidence="4" key="2">
    <citation type="submission" date="2021-04" db="EMBL/GenBank/DDBJ databases">
        <authorList>
            <person name="Gilroy R."/>
        </authorList>
    </citation>
    <scope>NUCLEOTIDE SEQUENCE</scope>
    <source>
        <strain evidence="4">CHK179-28034</strain>
    </source>
</reference>
<dbReference type="InterPro" id="IPR001647">
    <property type="entry name" value="HTH_TetR"/>
</dbReference>
<dbReference type="Gene3D" id="1.10.357.10">
    <property type="entry name" value="Tetracycline Repressor, domain 2"/>
    <property type="match status" value="1"/>
</dbReference>
<dbReference type="GO" id="GO:0003677">
    <property type="term" value="F:DNA binding"/>
    <property type="evidence" value="ECO:0007669"/>
    <property type="project" value="UniProtKB-UniRule"/>
</dbReference>
<protein>
    <submittedName>
        <fullName evidence="4">TetR/AcrR family transcriptional regulator</fullName>
    </submittedName>
</protein>
<gene>
    <name evidence="4" type="ORF">H9968_00345</name>
</gene>
<dbReference type="PANTHER" id="PTHR30328:SF54">
    <property type="entry name" value="HTH-TYPE TRANSCRIPTIONAL REPRESSOR SCO4008"/>
    <property type="match status" value="1"/>
</dbReference>
<dbReference type="PANTHER" id="PTHR30328">
    <property type="entry name" value="TRANSCRIPTIONAL REPRESSOR"/>
    <property type="match status" value="1"/>
</dbReference>
<dbReference type="SUPFAM" id="SSF46689">
    <property type="entry name" value="Homeodomain-like"/>
    <property type="match status" value="1"/>
</dbReference>
<dbReference type="InterPro" id="IPR009057">
    <property type="entry name" value="Homeodomain-like_sf"/>
</dbReference>
<proteinExistence type="predicted"/>
<dbReference type="Pfam" id="PF00440">
    <property type="entry name" value="TetR_N"/>
    <property type="match status" value="1"/>
</dbReference>
<evidence type="ECO:0000259" key="3">
    <source>
        <dbReference type="PROSITE" id="PS50977"/>
    </source>
</evidence>
<dbReference type="EMBL" id="DXBR01000005">
    <property type="protein sequence ID" value="HIZ38365.1"/>
    <property type="molecule type" value="Genomic_DNA"/>
</dbReference>
<dbReference type="GO" id="GO:0006355">
    <property type="term" value="P:regulation of DNA-templated transcription"/>
    <property type="evidence" value="ECO:0007669"/>
    <property type="project" value="UniProtKB-ARBA"/>
</dbReference>
<evidence type="ECO:0000313" key="4">
    <source>
        <dbReference type="EMBL" id="HIZ38365.1"/>
    </source>
</evidence>
<accession>A0A9D2EJ67</accession>
<organism evidence="4 5">
    <name type="scientific">Candidatus Anaerobutyricum stercoris</name>
    <dbReference type="NCBI Taxonomy" id="2838457"/>
    <lineage>
        <taxon>Bacteria</taxon>
        <taxon>Bacillati</taxon>
        <taxon>Bacillota</taxon>
        <taxon>Clostridia</taxon>
        <taxon>Lachnospirales</taxon>
        <taxon>Lachnospiraceae</taxon>
        <taxon>Anaerobutyricum</taxon>
    </lineage>
</organism>
<dbReference type="Proteomes" id="UP000824049">
    <property type="component" value="Unassembled WGS sequence"/>
</dbReference>
<dbReference type="InterPro" id="IPR050109">
    <property type="entry name" value="HTH-type_TetR-like_transc_reg"/>
</dbReference>
<feature type="domain" description="HTH tetR-type" evidence="3">
    <location>
        <begin position="6"/>
        <end position="66"/>
    </location>
</feature>
<dbReference type="PRINTS" id="PR00455">
    <property type="entry name" value="HTHTETR"/>
</dbReference>